<dbReference type="InterPro" id="IPR007325">
    <property type="entry name" value="KFase/CYL"/>
</dbReference>
<proteinExistence type="inferred from homology"/>
<gene>
    <name evidence="2" type="ORF">EX895_005164</name>
</gene>
<keyword evidence="3" id="KW-1185">Reference proteome</keyword>
<evidence type="ECO:0000256" key="1">
    <source>
        <dbReference type="ARBA" id="ARBA00007865"/>
    </source>
</evidence>
<dbReference type="Pfam" id="PF04199">
    <property type="entry name" value="Cyclase"/>
    <property type="match status" value="1"/>
</dbReference>
<organism evidence="2 3">
    <name type="scientific">Sporisorium graminicola</name>
    <dbReference type="NCBI Taxonomy" id="280036"/>
    <lineage>
        <taxon>Eukaryota</taxon>
        <taxon>Fungi</taxon>
        <taxon>Dikarya</taxon>
        <taxon>Basidiomycota</taxon>
        <taxon>Ustilaginomycotina</taxon>
        <taxon>Ustilaginomycetes</taxon>
        <taxon>Ustilaginales</taxon>
        <taxon>Ustilaginaceae</taxon>
        <taxon>Sporisorium</taxon>
    </lineage>
</organism>
<comment type="caution">
    <text evidence="2">The sequence shown here is derived from an EMBL/GenBank/DDBJ whole genome shotgun (WGS) entry which is preliminary data.</text>
</comment>
<dbReference type="RefSeq" id="XP_029737610.1">
    <property type="nucleotide sequence ID" value="XM_029885758.1"/>
</dbReference>
<dbReference type="EMBL" id="SRRM01000019">
    <property type="protein sequence ID" value="TKY85625.1"/>
    <property type="molecule type" value="Genomic_DNA"/>
</dbReference>
<dbReference type="Gene3D" id="3.50.30.50">
    <property type="entry name" value="Putative cyclase"/>
    <property type="match status" value="1"/>
</dbReference>
<dbReference type="PANTHER" id="PTHR34861:SF10">
    <property type="entry name" value="CYCLASE"/>
    <property type="match status" value="1"/>
</dbReference>
<sequence>MTASQSNGDSPATKGTFAAGSLPSFDDIPAVPGMPHGCAWNVWGQGDELGTLNLLTPEVVARSASENIRTGERVQIDWGLDSVDVPANKRLHFRHELIDLKQRLGVYATDDEVHLNTQTSSQWDGFNHFAHQHTQMYYGGVKHDDLHSGRIDKAARNSMHKWCLNGGIAGRGVLVDWVHWWESTKPANEPIPAGNSSFQIPLAQIKEVLEWQNTQLRTGDILLLRTGVVRWFENASDQDKVKGMIENDNFPGIEATEEVKRWIWDSHFAAVASDNMSFEFGPHGDLWLHEWILPMFGCPIGELFDLERLSVACQKHQRWTFFLTSAPIRVKGGIASSPNAICIF</sequence>
<dbReference type="GeneID" id="40728059"/>
<evidence type="ECO:0000313" key="2">
    <source>
        <dbReference type="EMBL" id="TKY85625.1"/>
    </source>
</evidence>
<dbReference type="GO" id="GO:0019441">
    <property type="term" value="P:L-tryptophan catabolic process to kynurenine"/>
    <property type="evidence" value="ECO:0007669"/>
    <property type="project" value="InterPro"/>
</dbReference>
<reference evidence="2 3" key="1">
    <citation type="submission" date="2019-05" db="EMBL/GenBank/DDBJ databases">
        <title>Sporisorium graminicola CBS 10092 draft sequencing and annotation.</title>
        <authorList>
            <person name="Solano-Gonzalez S."/>
            <person name="Caddick M.X."/>
            <person name="Darby A."/>
        </authorList>
    </citation>
    <scope>NUCLEOTIDE SEQUENCE [LARGE SCALE GENOMIC DNA]</scope>
    <source>
        <strain evidence="2 3">CBS 10092</strain>
    </source>
</reference>
<dbReference type="PANTHER" id="PTHR34861">
    <property type="match status" value="1"/>
</dbReference>
<name>A0A4U7KML7_9BASI</name>
<dbReference type="InterPro" id="IPR037175">
    <property type="entry name" value="KFase_sf"/>
</dbReference>
<dbReference type="Proteomes" id="UP000306050">
    <property type="component" value="Chromosome SGRAM_6"/>
</dbReference>
<dbReference type="AlphaFoldDB" id="A0A4U7KML7"/>
<dbReference type="OrthoDB" id="5396at2759"/>
<dbReference type="KEGG" id="sgra:EX895_005164"/>
<evidence type="ECO:0000313" key="3">
    <source>
        <dbReference type="Proteomes" id="UP000306050"/>
    </source>
</evidence>
<accession>A0A4U7KML7</accession>
<dbReference type="SUPFAM" id="SSF102198">
    <property type="entry name" value="Putative cyclase"/>
    <property type="match status" value="1"/>
</dbReference>
<protein>
    <recommendedName>
        <fullName evidence="4">Cyclase</fullName>
    </recommendedName>
</protein>
<comment type="similarity">
    <text evidence="1">Belongs to the Cyclase 1 superfamily.</text>
</comment>
<evidence type="ECO:0008006" key="4">
    <source>
        <dbReference type="Google" id="ProtNLM"/>
    </source>
</evidence>
<dbReference type="GO" id="GO:0004061">
    <property type="term" value="F:arylformamidase activity"/>
    <property type="evidence" value="ECO:0007669"/>
    <property type="project" value="InterPro"/>
</dbReference>